<proteinExistence type="predicted"/>
<reference evidence="1 2" key="1">
    <citation type="submission" date="2018-06" db="EMBL/GenBank/DDBJ databases">
        <authorList>
            <consortium name="Pathogen Informatics"/>
            <person name="Doyle S."/>
        </authorList>
    </citation>
    <scope>NUCLEOTIDE SEQUENCE [LARGE SCALE GENOMIC DNA]</scope>
    <source>
        <strain evidence="1 2">NCTC9075</strain>
    </source>
</reference>
<protein>
    <submittedName>
        <fullName evidence="1">Uncharacterized protein</fullName>
    </submittedName>
</protein>
<evidence type="ECO:0000313" key="1">
    <source>
        <dbReference type="EMBL" id="STP20900.1"/>
    </source>
</evidence>
<gene>
    <name evidence="1" type="ORF">NCTC9075_04367</name>
</gene>
<organism evidence="1 2">
    <name type="scientific">Escherichia coli</name>
    <dbReference type="NCBI Taxonomy" id="562"/>
    <lineage>
        <taxon>Bacteria</taxon>
        <taxon>Pseudomonadati</taxon>
        <taxon>Pseudomonadota</taxon>
        <taxon>Gammaproteobacteria</taxon>
        <taxon>Enterobacterales</taxon>
        <taxon>Enterobacteriaceae</taxon>
        <taxon>Escherichia</taxon>
    </lineage>
</organism>
<accession>A0A377K8X9</accession>
<dbReference type="Proteomes" id="UP000254181">
    <property type="component" value="Unassembled WGS sequence"/>
</dbReference>
<dbReference type="EMBL" id="UGEM01000004">
    <property type="protein sequence ID" value="STP20900.1"/>
    <property type="molecule type" value="Genomic_DNA"/>
</dbReference>
<name>A0A377K8X9_ECOLX</name>
<sequence>MCGNSPAAPHPEAYRYIQRGSFNVGTAGGKYASAVDSIHHIQQQGGSLYQSAAGVRQHLRRQREVTAGEILPSFCKRSVAFRETPPPPCIVPWLLRVAVLTFSAFRLIRTPPERLFTPPEAVSVSVSPCRCPPFVSCPAVMVVAFPCNCPSFCGTVCLQRQHTCTEQFFRSSDCAASDSP</sequence>
<dbReference type="AlphaFoldDB" id="A0A377K8X9"/>
<evidence type="ECO:0000313" key="2">
    <source>
        <dbReference type="Proteomes" id="UP000254181"/>
    </source>
</evidence>